<dbReference type="KEGG" id="mlr:MELLADRAFT_65811"/>
<evidence type="ECO:0000313" key="2">
    <source>
        <dbReference type="EMBL" id="EGG03079.1"/>
    </source>
</evidence>
<name>F4RWS9_MELLP</name>
<protein>
    <submittedName>
        <fullName evidence="2">Uncharacterized protein</fullName>
    </submittedName>
</protein>
<reference evidence="3" key="1">
    <citation type="journal article" date="2011" name="Proc. Natl. Acad. Sci. U.S.A.">
        <title>Obligate biotrophy features unraveled by the genomic analysis of rust fungi.</title>
        <authorList>
            <person name="Duplessis S."/>
            <person name="Cuomo C.A."/>
            <person name="Lin Y.-C."/>
            <person name="Aerts A."/>
            <person name="Tisserant E."/>
            <person name="Veneault-Fourrey C."/>
            <person name="Joly D.L."/>
            <person name="Hacquard S."/>
            <person name="Amselem J."/>
            <person name="Cantarel B.L."/>
            <person name="Chiu R."/>
            <person name="Coutinho P.M."/>
            <person name="Feau N."/>
            <person name="Field M."/>
            <person name="Frey P."/>
            <person name="Gelhaye E."/>
            <person name="Goldberg J."/>
            <person name="Grabherr M.G."/>
            <person name="Kodira C.D."/>
            <person name="Kohler A."/>
            <person name="Kuees U."/>
            <person name="Lindquist E.A."/>
            <person name="Lucas S.M."/>
            <person name="Mago R."/>
            <person name="Mauceli E."/>
            <person name="Morin E."/>
            <person name="Murat C."/>
            <person name="Pangilinan J.L."/>
            <person name="Park R."/>
            <person name="Pearson M."/>
            <person name="Quesneville H."/>
            <person name="Rouhier N."/>
            <person name="Sakthikumar S."/>
            <person name="Salamov A.A."/>
            <person name="Schmutz J."/>
            <person name="Selles B."/>
            <person name="Shapiro H."/>
            <person name="Tanguay P."/>
            <person name="Tuskan G.A."/>
            <person name="Henrissat B."/>
            <person name="Van de Peer Y."/>
            <person name="Rouze P."/>
            <person name="Ellis J.G."/>
            <person name="Dodds P.N."/>
            <person name="Schein J.E."/>
            <person name="Zhong S."/>
            <person name="Hamelin R.C."/>
            <person name="Grigoriev I.V."/>
            <person name="Szabo L.J."/>
            <person name="Martin F."/>
        </authorList>
    </citation>
    <scope>NUCLEOTIDE SEQUENCE [LARGE SCALE GENOMIC DNA]</scope>
    <source>
        <strain evidence="3">98AG31 / pathotype 3-4-7</strain>
    </source>
</reference>
<dbReference type="InParanoid" id="F4RWS9"/>
<keyword evidence="3" id="KW-1185">Reference proteome</keyword>
<sequence length="316" mass="35163">MTDKGSSSRSRKTNAPNSKENTNNINTANIIEAGESSLVNSILTGGLKPQNSQQNDKSTTDQQELTSDQQTTNSSKSPRKNGQTNRVDSQVKSTTQSKGKAPEVVGEDYISILSGKPSNVTNTREIVTQKSKAGEEETPTSVDLTEEVDLNDMNSVWQHALSLAAKGSIDEATMYFKIHATLSSNSAKKVTEVDDHQKRTLPYTDAEVVTEGGLIFIPGAITSHTNIGFTPYFDRNLRELKGPIPLMIFNKQWQDLANGYHVEKRVKTDNINKDTTTYTGYPYPHEMTQSYSTWNVNYRNFVTTLRDVYKFKLFAS</sequence>
<evidence type="ECO:0000313" key="3">
    <source>
        <dbReference type="Proteomes" id="UP000001072"/>
    </source>
</evidence>
<proteinExistence type="predicted"/>
<feature type="compositionally biased region" description="Polar residues" evidence="1">
    <location>
        <begin position="1"/>
        <end position="19"/>
    </location>
</feature>
<organism evidence="3">
    <name type="scientific">Melampsora larici-populina (strain 98AG31 / pathotype 3-4-7)</name>
    <name type="common">Poplar leaf rust fungus</name>
    <dbReference type="NCBI Taxonomy" id="747676"/>
    <lineage>
        <taxon>Eukaryota</taxon>
        <taxon>Fungi</taxon>
        <taxon>Dikarya</taxon>
        <taxon>Basidiomycota</taxon>
        <taxon>Pucciniomycotina</taxon>
        <taxon>Pucciniomycetes</taxon>
        <taxon>Pucciniales</taxon>
        <taxon>Melampsoraceae</taxon>
        <taxon>Melampsora</taxon>
    </lineage>
</organism>
<dbReference type="Proteomes" id="UP000001072">
    <property type="component" value="Unassembled WGS sequence"/>
</dbReference>
<evidence type="ECO:0000256" key="1">
    <source>
        <dbReference type="SAM" id="MobiDB-lite"/>
    </source>
</evidence>
<dbReference type="AlphaFoldDB" id="F4RWS9"/>
<feature type="region of interest" description="Disordered" evidence="1">
    <location>
        <begin position="42"/>
        <end position="102"/>
    </location>
</feature>
<feature type="region of interest" description="Disordered" evidence="1">
    <location>
        <begin position="1"/>
        <end position="28"/>
    </location>
</feature>
<dbReference type="EMBL" id="GL883126">
    <property type="protein sequence ID" value="EGG03079.1"/>
    <property type="molecule type" value="Genomic_DNA"/>
</dbReference>
<dbReference type="HOGENOM" id="CLU_880226_0_0_1"/>
<dbReference type="OrthoDB" id="2506059at2759"/>
<gene>
    <name evidence="2" type="ORF">MELLADRAFT_65811</name>
</gene>
<dbReference type="VEuPathDB" id="FungiDB:MELLADRAFT_65811"/>
<feature type="compositionally biased region" description="Polar residues" evidence="1">
    <location>
        <begin position="42"/>
        <end position="98"/>
    </location>
</feature>
<accession>F4RWS9</accession>
<dbReference type="RefSeq" id="XP_007413539.1">
    <property type="nucleotide sequence ID" value="XM_007413477.1"/>
</dbReference>
<dbReference type="GeneID" id="18930501"/>